<dbReference type="InterPro" id="IPR026660">
    <property type="entry name" value="PRA-CH"/>
</dbReference>
<dbReference type="Gene3D" id="3.10.20.810">
    <property type="entry name" value="Phosphoribosyl-AMP cyclohydrolase"/>
    <property type="match status" value="1"/>
</dbReference>
<dbReference type="CDD" id="cd11534">
    <property type="entry name" value="NTP-PPase_HisIE_like"/>
    <property type="match status" value="1"/>
</dbReference>
<keyword evidence="8 15" id="KW-0963">Cytoplasm</keyword>
<reference evidence="17" key="1">
    <citation type="submission" date="2020-02" db="EMBL/GenBank/DDBJ databases">
        <authorList>
            <person name="Meier V. D."/>
        </authorList>
    </citation>
    <scope>NUCLEOTIDE SEQUENCE</scope>
    <source>
        <strain evidence="17">AVDCRST_MAG55</strain>
    </source>
</reference>
<organism evidence="17">
    <name type="scientific">uncultured Rubrobacteraceae bacterium</name>
    <dbReference type="NCBI Taxonomy" id="349277"/>
    <lineage>
        <taxon>Bacteria</taxon>
        <taxon>Bacillati</taxon>
        <taxon>Actinomycetota</taxon>
        <taxon>Rubrobacteria</taxon>
        <taxon>Rubrobacterales</taxon>
        <taxon>Rubrobacteraceae</taxon>
        <taxon>environmental samples</taxon>
    </lineage>
</organism>
<feature type="region of interest" description="Phosphoribosyl-ATP pyrophosphohydrolase" evidence="15">
    <location>
        <begin position="127"/>
        <end position="213"/>
    </location>
</feature>
<dbReference type="Gene3D" id="1.10.287.1080">
    <property type="entry name" value="MazG-like"/>
    <property type="match status" value="1"/>
</dbReference>
<keyword evidence="12 15" id="KW-0067">ATP-binding</keyword>
<dbReference type="InterPro" id="IPR038019">
    <property type="entry name" value="PRib_AMP_CycHydrolase_sf"/>
</dbReference>
<comment type="catalytic activity">
    <reaction evidence="2 15">
        <text>1-(5-phospho-beta-D-ribosyl)-ATP + H2O = 1-(5-phospho-beta-D-ribosyl)-5'-AMP + diphosphate + H(+)</text>
        <dbReference type="Rhea" id="RHEA:22828"/>
        <dbReference type="ChEBI" id="CHEBI:15377"/>
        <dbReference type="ChEBI" id="CHEBI:15378"/>
        <dbReference type="ChEBI" id="CHEBI:33019"/>
        <dbReference type="ChEBI" id="CHEBI:59457"/>
        <dbReference type="ChEBI" id="CHEBI:73183"/>
        <dbReference type="EC" id="3.6.1.31"/>
    </reaction>
</comment>
<dbReference type="FunFam" id="3.10.20.810:FF:000001">
    <property type="entry name" value="Histidine biosynthesis bifunctional protein HisIE"/>
    <property type="match status" value="1"/>
</dbReference>
<feature type="region of interest" description="Phosphoribosyl-AMP cyclohydrolase" evidence="15">
    <location>
        <begin position="1"/>
        <end position="126"/>
    </location>
</feature>
<evidence type="ECO:0000256" key="5">
    <source>
        <dbReference type="ARBA" id="ARBA00005204"/>
    </source>
</evidence>
<evidence type="ECO:0000256" key="3">
    <source>
        <dbReference type="ARBA" id="ARBA00004496"/>
    </source>
</evidence>
<comment type="pathway">
    <text evidence="4 15">Amino-acid biosynthesis; L-histidine biosynthesis; L-histidine from 5-phospho-alpha-D-ribose 1-diphosphate: step 3/9.</text>
</comment>
<dbReference type="GO" id="GO:0004635">
    <property type="term" value="F:phosphoribosyl-AMP cyclohydrolase activity"/>
    <property type="evidence" value="ECO:0007669"/>
    <property type="project" value="UniProtKB-UniRule"/>
</dbReference>
<evidence type="ECO:0000259" key="16">
    <source>
        <dbReference type="Pfam" id="PF01502"/>
    </source>
</evidence>
<comment type="catalytic activity">
    <reaction evidence="1 15">
        <text>1-(5-phospho-beta-D-ribosyl)-5'-AMP + H2O = 1-(5-phospho-beta-D-ribosyl)-5-[(5-phospho-beta-D-ribosylamino)methylideneamino]imidazole-4-carboxamide</text>
        <dbReference type="Rhea" id="RHEA:20049"/>
        <dbReference type="ChEBI" id="CHEBI:15377"/>
        <dbReference type="ChEBI" id="CHEBI:58435"/>
        <dbReference type="ChEBI" id="CHEBI:59457"/>
        <dbReference type="EC" id="3.5.4.19"/>
    </reaction>
</comment>
<dbReference type="Pfam" id="PF01503">
    <property type="entry name" value="PRA-PH"/>
    <property type="match status" value="1"/>
</dbReference>
<dbReference type="InterPro" id="IPR023019">
    <property type="entry name" value="His_synth_HisIE"/>
</dbReference>
<dbReference type="EC" id="3.5.4.19" evidence="15"/>
<dbReference type="NCBIfam" id="NF002747">
    <property type="entry name" value="PRK02759.1"/>
    <property type="match status" value="1"/>
</dbReference>
<evidence type="ECO:0000256" key="12">
    <source>
        <dbReference type="ARBA" id="ARBA00022840"/>
    </source>
</evidence>
<dbReference type="EMBL" id="CADCUZ010000144">
    <property type="protein sequence ID" value="CAA9434624.1"/>
    <property type="molecule type" value="Genomic_DNA"/>
</dbReference>
<evidence type="ECO:0000256" key="13">
    <source>
        <dbReference type="ARBA" id="ARBA00023102"/>
    </source>
</evidence>
<dbReference type="Pfam" id="PF01502">
    <property type="entry name" value="PRA-CH"/>
    <property type="match status" value="1"/>
</dbReference>
<comment type="similarity">
    <text evidence="6 15">In the C-terminal section; belongs to the PRA-PH family.</text>
</comment>
<dbReference type="GO" id="GO:0005737">
    <property type="term" value="C:cytoplasm"/>
    <property type="evidence" value="ECO:0007669"/>
    <property type="project" value="UniProtKB-SubCell"/>
</dbReference>
<accession>A0A6J4QA87</accession>
<evidence type="ECO:0000256" key="4">
    <source>
        <dbReference type="ARBA" id="ARBA00005169"/>
    </source>
</evidence>
<dbReference type="GO" id="GO:0005524">
    <property type="term" value="F:ATP binding"/>
    <property type="evidence" value="ECO:0007669"/>
    <property type="project" value="UniProtKB-KW"/>
</dbReference>
<dbReference type="InterPro" id="IPR002496">
    <property type="entry name" value="PRib_AMP_CycHydrolase_dom"/>
</dbReference>
<comment type="similarity">
    <text evidence="7 15">In the N-terminal section; belongs to the PRA-CH family.</text>
</comment>
<dbReference type="GO" id="GO:0000105">
    <property type="term" value="P:L-histidine biosynthetic process"/>
    <property type="evidence" value="ECO:0007669"/>
    <property type="project" value="UniProtKB-UniRule"/>
</dbReference>
<sequence length="213" mass="23274">MTPAIDRVEFDENGRVPVVAQDAATGDVLTLAYANREAVEKTLATGEAHYYSRSRSELWRKGETSGNTQRVLEVRLDCDRDALLYRVEPRGPACHTGERTCFFTTLAGEGVGVAAERSGGAAFGPTLERLAGTIAQRHREMPEGSYTAGLIRRGPERVAQKIGEEAVEVVIAALREERLAEEAADLVYHLLVLLEERGVGTEEVARVLSDRHG</sequence>
<dbReference type="PANTHER" id="PTHR42945">
    <property type="entry name" value="HISTIDINE BIOSYNTHESIS BIFUNCTIONAL PROTEIN"/>
    <property type="match status" value="1"/>
</dbReference>
<keyword evidence="10 15" id="KW-0547">Nucleotide-binding</keyword>
<dbReference type="SUPFAM" id="SSF101386">
    <property type="entry name" value="all-alpha NTP pyrophosphatases"/>
    <property type="match status" value="1"/>
</dbReference>
<proteinExistence type="inferred from homology"/>
<comment type="pathway">
    <text evidence="5 15">Amino-acid biosynthesis; L-histidine biosynthesis; L-histidine from 5-phospho-alpha-D-ribose 1-diphosphate: step 2/9.</text>
</comment>
<keyword evidence="9 15" id="KW-0028">Amino-acid biosynthesis</keyword>
<evidence type="ECO:0000256" key="15">
    <source>
        <dbReference type="HAMAP-Rule" id="MF_01019"/>
    </source>
</evidence>
<dbReference type="HAMAP" id="MF_01021">
    <property type="entry name" value="HisI"/>
    <property type="match status" value="1"/>
</dbReference>
<evidence type="ECO:0000256" key="14">
    <source>
        <dbReference type="ARBA" id="ARBA00023268"/>
    </source>
</evidence>
<evidence type="ECO:0000256" key="10">
    <source>
        <dbReference type="ARBA" id="ARBA00022741"/>
    </source>
</evidence>
<keyword evidence="13 15" id="KW-0368">Histidine biosynthesis</keyword>
<feature type="domain" description="Phosphoribosyl-AMP cyclohydrolase" evidence="16">
    <location>
        <begin position="31"/>
        <end position="103"/>
    </location>
</feature>
<dbReference type="AlphaFoldDB" id="A0A6J4QA87"/>
<name>A0A6J4QA87_9ACTN</name>
<dbReference type="HAMAP" id="MF_01019">
    <property type="entry name" value="HisIE"/>
    <property type="match status" value="1"/>
</dbReference>
<dbReference type="InterPro" id="IPR021130">
    <property type="entry name" value="PRib-ATP_PPHydrolase-like"/>
</dbReference>
<dbReference type="PANTHER" id="PTHR42945:SF1">
    <property type="entry name" value="HISTIDINE BIOSYNTHESIS BIFUNCTIONAL PROTEIN HIS7"/>
    <property type="match status" value="1"/>
</dbReference>
<evidence type="ECO:0000256" key="11">
    <source>
        <dbReference type="ARBA" id="ARBA00022801"/>
    </source>
</evidence>
<dbReference type="SUPFAM" id="SSF141734">
    <property type="entry name" value="HisI-like"/>
    <property type="match status" value="1"/>
</dbReference>
<evidence type="ECO:0000256" key="6">
    <source>
        <dbReference type="ARBA" id="ARBA00007731"/>
    </source>
</evidence>
<evidence type="ECO:0000256" key="7">
    <source>
        <dbReference type="ARBA" id="ARBA00008299"/>
    </source>
</evidence>
<evidence type="ECO:0000256" key="9">
    <source>
        <dbReference type="ARBA" id="ARBA00022605"/>
    </source>
</evidence>
<protein>
    <recommendedName>
        <fullName evidence="15">Histidine biosynthesis bifunctional protein HisIE</fullName>
    </recommendedName>
    <domain>
        <recommendedName>
            <fullName evidence="15">Phosphoribosyl-AMP cyclohydrolase</fullName>
            <shortName evidence="15">PRA-CH</shortName>
            <ecNumber evidence="15">3.5.4.19</ecNumber>
        </recommendedName>
    </domain>
    <domain>
        <recommendedName>
            <fullName evidence="15">Phosphoribosyl-ATP pyrophosphatase</fullName>
            <shortName evidence="15">PRA-PH</shortName>
            <ecNumber evidence="15">3.6.1.31</ecNumber>
        </recommendedName>
    </domain>
</protein>
<keyword evidence="11 15" id="KW-0378">Hydrolase</keyword>
<evidence type="ECO:0000256" key="8">
    <source>
        <dbReference type="ARBA" id="ARBA00022490"/>
    </source>
</evidence>
<evidence type="ECO:0000256" key="2">
    <source>
        <dbReference type="ARBA" id="ARBA00001460"/>
    </source>
</evidence>
<dbReference type="InterPro" id="IPR008179">
    <property type="entry name" value="HisE"/>
</dbReference>
<dbReference type="NCBIfam" id="NF000768">
    <property type="entry name" value="PRK00051.1"/>
    <property type="match status" value="1"/>
</dbReference>
<comment type="subcellular location">
    <subcellularLocation>
        <location evidence="3 15">Cytoplasm</location>
    </subcellularLocation>
</comment>
<evidence type="ECO:0000256" key="1">
    <source>
        <dbReference type="ARBA" id="ARBA00000024"/>
    </source>
</evidence>
<gene>
    <name evidence="15" type="primary">hisI</name>
    <name evidence="15" type="synonym">hisIE</name>
    <name evidence="17" type="ORF">AVDCRST_MAG55-2916</name>
</gene>
<dbReference type="HAMAP" id="MF_01020">
    <property type="entry name" value="HisE"/>
    <property type="match status" value="1"/>
</dbReference>
<dbReference type="EC" id="3.6.1.31" evidence="15"/>
<dbReference type="NCBIfam" id="TIGR03188">
    <property type="entry name" value="histidine_hisI"/>
    <property type="match status" value="1"/>
</dbReference>
<evidence type="ECO:0000313" key="17">
    <source>
        <dbReference type="EMBL" id="CAA9434624.1"/>
    </source>
</evidence>
<keyword evidence="14 15" id="KW-0511">Multifunctional enzyme</keyword>
<dbReference type="GO" id="GO:0004636">
    <property type="term" value="F:phosphoribosyl-ATP diphosphatase activity"/>
    <property type="evidence" value="ECO:0007669"/>
    <property type="project" value="UniProtKB-UniRule"/>
</dbReference>
<dbReference type="UniPathway" id="UPA00031">
    <property type="reaction ID" value="UER00007"/>
</dbReference>